<dbReference type="Pfam" id="PF13289">
    <property type="entry name" value="SIR2_2"/>
    <property type="match status" value="1"/>
</dbReference>
<protein>
    <submittedName>
        <fullName evidence="1">SIR2 family protein</fullName>
    </submittedName>
</protein>
<accession>A0A7X6ETW2</accession>
<gene>
    <name evidence="1" type="ORF">HER27_028190</name>
</gene>
<evidence type="ECO:0000313" key="2">
    <source>
        <dbReference type="Proteomes" id="UP000540266"/>
    </source>
</evidence>
<proteinExistence type="predicted"/>
<keyword evidence="1" id="KW-0614">Plasmid</keyword>
<reference evidence="1 2" key="1">
    <citation type="submission" date="2020-11" db="EMBL/GenBank/DDBJ databases">
        <title>Indigenous Rhizobia Nodulating Common beans in Western Kenya.</title>
        <authorList>
            <person name="Wekesa C.S."/>
            <person name="Oelmueller R."/>
            <person name="Furch A.C."/>
        </authorList>
    </citation>
    <scope>NUCLEOTIDE SEQUENCE [LARGE SCALE GENOMIC DNA]</scope>
    <source>
        <strain evidence="2">BS3</strain>
        <plasmid evidence="1 2">pBS3d</plasmid>
    </source>
</reference>
<dbReference type="AlphaFoldDB" id="A0A7X6ETW2"/>
<dbReference type="InterPro" id="IPR029035">
    <property type="entry name" value="DHS-like_NAD/FAD-binding_dom"/>
</dbReference>
<dbReference type="InterPro" id="IPR014583">
    <property type="entry name" value="Uncharacterised_Sir2-like"/>
</dbReference>
<dbReference type="PIRSF" id="PIRSF033541">
    <property type="entry name" value="ORF25P_Sir2"/>
    <property type="match status" value="1"/>
</dbReference>
<sequence length="279" mass="31701">MVYDEHIAAIATALERRQAILFVGAGISMNVGLPSWTCLIEHMLADLDLGQSSLGSRDATYQEIAEYYRLKHGSLSRLVEWMKREWQISPQQLKNSELHRLIVALDFPLIYTTNYDANLELSYQAFGRPYARITSAKDLATATVGVAHIVKYHGDFSDPDTLVLTESDYFDRLSFDAPLDIKFTSDAFASTMLFVGYSMSDLNIRFLLHRLWSIWQRTGLGQHRPPLFLFMHEPSEVQTHVLKRWGVTVISGDGQSSGHSLSRFLKRLVEQRSTVGLDQ</sequence>
<dbReference type="EMBL" id="CP064935">
    <property type="protein sequence ID" value="QPK12856.1"/>
    <property type="molecule type" value="Genomic_DNA"/>
</dbReference>
<geneLocation type="plasmid" evidence="1 2">
    <name>pBS3d</name>
</geneLocation>
<dbReference type="RefSeq" id="WP_064829511.1">
    <property type="nucleotide sequence ID" value="NZ_CP013541.1"/>
</dbReference>
<organism evidence="1 2">
    <name type="scientific">Rhizobium phaseoli</name>
    <dbReference type="NCBI Taxonomy" id="396"/>
    <lineage>
        <taxon>Bacteria</taxon>
        <taxon>Pseudomonadati</taxon>
        <taxon>Pseudomonadota</taxon>
        <taxon>Alphaproteobacteria</taxon>
        <taxon>Hyphomicrobiales</taxon>
        <taxon>Rhizobiaceae</taxon>
        <taxon>Rhizobium/Agrobacterium group</taxon>
        <taxon>Rhizobium</taxon>
    </lineage>
</organism>
<dbReference type="SUPFAM" id="SSF52467">
    <property type="entry name" value="DHS-like NAD/FAD-binding domain"/>
    <property type="match status" value="1"/>
</dbReference>
<name>A0A7X6ETW2_9HYPH</name>
<evidence type="ECO:0000313" key="1">
    <source>
        <dbReference type="EMBL" id="QPK12856.1"/>
    </source>
</evidence>
<dbReference type="Proteomes" id="UP000540266">
    <property type="component" value="Plasmid pBS3d"/>
</dbReference>